<dbReference type="GO" id="GO:0016787">
    <property type="term" value="F:hydrolase activity"/>
    <property type="evidence" value="ECO:0007669"/>
    <property type="project" value="UniProtKB-KW"/>
</dbReference>
<dbReference type="OrthoDB" id="7958481at2"/>
<keyword evidence="3" id="KW-1185">Reference proteome</keyword>
<proteinExistence type="predicted"/>
<dbReference type="Gene3D" id="3.40.50.1820">
    <property type="entry name" value="alpha/beta hydrolase"/>
    <property type="match status" value="1"/>
</dbReference>
<keyword evidence="2" id="KW-0378">Hydrolase</keyword>
<feature type="domain" description="AB hydrolase-1" evidence="1">
    <location>
        <begin position="20"/>
        <end position="240"/>
    </location>
</feature>
<evidence type="ECO:0000313" key="3">
    <source>
        <dbReference type="Proteomes" id="UP000433493"/>
    </source>
</evidence>
<dbReference type="Proteomes" id="UP000433493">
    <property type="component" value="Unassembled WGS sequence"/>
</dbReference>
<evidence type="ECO:0000259" key="1">
    <source>
        <dbReference type="Pfam" id="PF00561"/>
    </source>
</evidence>
<organism evidence="2 3">
    <name type="scientific">Gulosibacter chungangensis</name>
    <dbReference type="NCBI Taxonomy" id="979746"/>
    <lineage>
        <taxon>Bacteria</taxon>
        <taxon>Bacillati</taxon>
        <taxon>Actinomycetota</taxon>
        <taxon>Actinomycetes</taxon>
        <taxon>Micrococcales</taxon>
        <taxon>Microbacteriaceae</taxon>
        <taxon>Gulosibacter</taxon>
    </lineage>
</organism>
<dbReference type="InterPro" id="IPR050471">
    <property type="entry name" value="AB_hydrolase"/>
</dbReference>
<dbReference type="PANTHER" id="PTHR43433:SF5">
    <property type="entry name" value="AB HYDROLASE-1 DOMAIN-CONTAINING PROTEIN"/>
    <property type="match status" value="1"/>
</dbReference>
<name>A0A7J5BBM4_9MICO</name>
<protein>
    <submittedName>
        <fullName evidence="2">Alpha/beta fold hydrolase</fullName>
    </submittedName>
</protein>
<accession>A0A7J5BBM4</accession>
<comment type="caution">
    <text evidence="2">The sequence shown here is derived from an EMBL/GenBank/DDBJ whole genome shotgun (WGS) entry which is preliminary data.</text>
</comment>
<dbReference type="InterPro" id="IPR029058">
    <property type="entry name" value="AB_hydrolase_fold"/>
</dbReference>
<dbReference type="PANTHER" id="PTHR43433">
    <property type="entry name" value="HYDROLASE, ALPHA/BETA FOLD FAMILY PROTEIN"/>
    <property type="match status" value="1"/>
</dbReference>
<dbReference type="EMBL" id="WBKB01000007">
    <property type="protein sequence ID" value="KAB1641972.1"/>
    <property type="molecule type" value="Genomic_DNA"/>
</dbReference>
<dbReference type="Pfam" id="PF00561">
    <property type="entry name" value="Abhydrolase_1"/>
    <property type="match status" value="1"/>
</dbReference>
<reference evidence="2 3" key="1">
    <citation type="submission" date="2019-09" db="EMBL/GenBank/DDBJ databases">
        <title>Phylogeny of genus Pseudoclavibacter and closely related genus.</title>
        <authorList>
            <person name="Li Y."/>
        </authorList>
    </citation>
    <scope>NUCLEOTIDE SEQUENCE [LARGE SCALE GENOMIC DNA]</scope>
    <source>
        <strain evidence="2 3">KCTC 13959</strain>
    </source>
</reference>
<dbReference type="InterPro" id="IPR000073">
    <property type="entry name" value="AB_hydrolase_1"/>
</dbReference>
<dbReference type="AlphaFoldDB" id="A0A7J5BBM4"/>
<sequence>MVLTNDGAEISWWSTGSGAPLLLIAGQATTHRGWLHVLPGLAENHRVILYDHRGTGRSTSGDRSRFTTRDFAQDAVTVLEAAGVESAAVYGHSMGGRVGQWLAIDSPERVERLALVSTTGGGRMDGPRPAGVDALLASGSPEQMAPLFFSDEFRERHPGVVEEFFARDASISARRDHFLASKAHDAWDQLPLVSCPTLIVHGAADQVTSVASAERMAAYIPEAELWVDPDAKHCPHLDSPQAQDRISAFFAA</sequence>
<evidence type="ECO:0000313" key="2">
    <source>
        <dbReference type="EMBL" id="KAB1641972.1"/>
    </source>
</evidence>
<dbReference type="SUPFAM" id="SSF53474">
    <property type="entry name" value="alpha/beta-Hydrolases"/>
    <property type="match status" value="1"/>
</dbReference>
<gene>
    <name evidence="2" type="ORF">F8O05_11430</name>
</gene>
<dbReference type="PRINTS" id="PR00111">
    <property type="entry name" value="ABHYDROLASE"/>
</dbReference>